<name>V6MBN2_9BACL</name>
<evidence type="ECO:0000313" key="1">
    <source>
        <dbReference type="EMBL" id="EST52773.1"/>
    </source>
</evidence>
<comment type="caution">
    <text evidence="1">The sequence shown here is derived from an EMBL/GenBank/DDBJ whole genome shotgun (WGS) entry which is preliminary data.</text>
</comment>
<dbReference type="EMBL" id="AYJU01000017">
    <property type="protein sequence ID" value="EST52773.1"/>
    <property type="molecule type" value="Genomic_DNA"/>
</dbReference>
<accession>V6MBN2</accession>
<dbReference type="Proteomes" id="UP000017973">
    <property type="component" value="Unassembled WGS sequence"/>
</dbReference>
<keyword evidence="2" id="KW-1185">Reference proteome</keyword>
<evidence type="ECO:0008006" key="3">
    <source>
        <dbReference type="Google" id="ProtNLM"/>
    </source>
</evidence>
<gene>
    <name evidence="1" type="ORF">T458_17650</name>
</gene>
<evidence type="ECO:0000313" key="2">
    <source>
        <dbReference type="Proteomes" id="UP000017973"/>
    </source>
</evidence>
<organism evidence="1 2">
    <name type="scientific">Brevibacillus panacihumi W25</name>
    <dbReference type="NCBI Taxonomy" id="1408254"/>
    <lineage>
        <taxon>Bacteria</taxon>
        <taxon>Bacillati</taxon>
        <taxon>Bacillota</taxon>
        <taxon>Bacilli</taxon>
        <taxon>Bacillales</taxon>
        <taxon>Paenibacillaceae</taxon>
        <taxon>Brevibacillus</taxon>
    </lineage>
</organism>
<protein>
    <recommendedName>
        <fullName evidence="3">Spore germination protein</fullName>
    </recommendedName>
</protein>
<dbReference type="PATRIC" id="fig|1408254.3.peg.3477"/>
<reference evidence="1 2" key="1">
    <citation type="journal article" date="2014" name="Genome Announc.">
        <title>Draft Genome Sequence of Brevibacillus panacihumi Strain W25, a Halotolerant Hydrocarbon-Degrading Bacterium.</title>
        <authorList>
            <person name="Wang X."/>
            <person name="Jin D."/>
            <person name="Zhou L."/>
            <person name="Wu L."/>
            <person name="An W."/>
            <person name="Chen Y."/>
            <person name="Zhao L."/>
        </authorList>
    </citation>
    <scope>NUCLEOTIDE SEQUENCE [LARGE SCALE GENOMIC DNA]</scope>
    <source>
        <strain evidence="1 2">W25</strain>
    </source>
</reference>
<dbReference type="HOGENOM" id="CLU_206377_0_0_9"/>
<proteinExistence type="predicted"/>
<dbReference type="STRING" id="1408254.T458_17650"/>
<dbReference type="RefSeq" id="WP_023557383.1">
    <property type="nucleotide sequence ID" value="NZ_KI629785.1"/>
</dbReference>
<dbReference type="AlphaFoldDB" id="V6MBN2"/>
<sequence length="67" mass="7353">MSLTIKIDNTCLNVDEVKVDSIAQSSLLLIGDADVIDCKTIFDTPRDSLILSKQVPLQPYMQENGGE</sequence>